<dbReference type="Pfam" id="PF03548">
    <property type="entry name" value="LolA"/>
    <property type="match status" value="1"/>
</dbReference>
<protein>
    <submittedName>
        <fullName evidence="3">Outer membrane lipoprotein carrier protein LolA</fullName>
    </submittedName>
</protein>
<keyword evidence="1 2" id="KW-0732">Signal</keyword>
<evidence type="ECO:0000256" key="2">
    <source>
        <dbReference type="SAM" id="SignalP"/>
    </source>
</evidence>
<dbReference type="SUPFAM" id="SSF89392">
    <property type="entry name" value="Prokaryotic lipoproteins and lipoprotein localization factors"/>
    <property type="match status" value="1"/>
</dbReference>
<gene>
    <name evidence="3" type="ORF">C725_0940</name>
</gene>
<evidence type="ECO:0000256" key="1">
    <source>
        <dbReference type="ARBA" id="ARBA00022729"/>
    </source>
</evidence>
<dbReference type="PANTHER" id="PTHR35869">
    <property type="entry name" value="OUTER-MEMBRANE LIPOPROTEIN CARRIER PROTEIN"/>
    <property type="match status" value="1"/>
</dbReference>
<name>M2U7J3_9SPHN</name>
<dbReference type="RefSeq" id="WP_008600466.1">
    <property type="nucleotide sequence ID" value="NZ_AMRV01000002.1"/>
</dbReference>
<keyword evidence="3" id="KW-0449">Lipoprotein</keyword>
<dbReference type="PATRIC" id="fig|1234595.3.peg.940"/>
<keyword evidence="4" id="KW-1185">Reference proteome</keyword>
<dbReference type="Gene3D" id="2.50.20.10">
    <property type="entry name" value="Lipoprotein localisation LolA/LolB/LppX"/>
    <property type="match status" value="1"/>
</dbReference>
<feature type="chain" id="PRO_5004026525" evidence="2">
    <location>
        <begin position="26"/>
        <end position="204"/>
    </location>
</feature>
<evidence type="ECO:0000313" key="4">
    <source>
        <dbReference type="Proteomes" id="UP000011717"/>
    </source>
</evidence>
<dbReference type="PANTHER" id="PTHR35869:SF1">
    <property type="entry name" value="OUTER-MEMBRANE LIPOPROTEIN CARRIER PROTEIN"/>
    <property type="match status" value="1"/>
</dbReference>
<feature type="signal peptide" evidence="2">
    <location>
        <begin position="1"/>
        <end position="25"/>
    </location>
</feature>
<dbReference type="InterPro" id="IPR029046">
    <property type="entry name" value="LolA/LolB/LppX"/>
</dbReference>
<dbReference type="CDD" id="cd16325">
    <property type="entry name" value="LolA"/>
    <property type="match status" value="1"/>
</dbReference>
<dbReference type="InterPro" id="IPR004564">
    <property type="entry name" value="OM_lipoprot_carrier_LolA-like"/>
</dbReference>
<proteinExistence type="predicted"/>
<comment type="caution">
    <text evidence="3">The sequence shown here is derived from an EMBL/GenBank/DDBJ whole genome shotgun (WGS) entry which is preliminary data.</text>
</comment>
<dbReference type="AlphaFoldDB" id="M2U7J3"/>
<accession>M2U7J3</accession>
<evidence type="ECO:0000313" key="3">
    <source>
        <dbReference type="EMBL" id="EMD83968.1"/>
    </source>
</evidence>
<sequence length="204" mass="22300">MTRFLPKTILAGLAAVLTMSAAVPAAATLAELTAHLQATDTMTANFTQIAANGATTTGKVYLERPGKIRFQYQKGVPLLVVANGKSLDVVDYEVNQVQRYPIAETPLSVLLDPNAQLAKFAQVKSDTADALVIEARDKKHPEYGIITIYFARDAAAPADLLLQGWNVVDGQGQTTKVQLSNVKFDVDLPRNAFRYNDPRRTNRR</sequence>
<organism evidence="3 4">
    <name type="scientific">Pacificimonas flava</name>
    <dbReference type="NCBI Taxonomy" id="1234595"/>
    <lineage>
        <taxon>Bacteria</taxon>
        <taxon>Pseudomonadati</taxon>
        <taxon>Pseudomonadota</taxon>
        <taxon>Alphaproteobacteria</taxon>
        <taxon>Sphingomonadales</taxon>
        <taxon>Sphingosinicellaceae</taxon>
        <taxon>Pacificimonas</taxon>
    </lineage>
</organism>
<reference evidence="3 4" key="1">
    <citation type="journal article" date="2013" name="Genome Announc.">
        <title>Draft Genome Sequence of Strain JLT2015T, Belonging to the Family Sphingomonadaceae of the Alphaproteobacteria.</title>
        <authorList>
            <person name="Tang K."/>
            <person name="Liu K."/>
            <person name="Li S."/>
            <person name="Jiao N."/>
        </authorList>
    </citation>
    <scope>NUCLEOTIDE SEQUENCE [LARGE SCALE GENOMIC DNA]</scope>
    <source>
        <strain evidence="3 4">JLT2015</strain>
    </source>
</reference>
<dbReference type="Proteomes" id="UP000011717">
    <property type="component" value="Unassembled WGS sequence"/>
</dbReference>
<dbReference type="EMBL" id="AMRV01000002">
    <property type="protein sequence ID" value="EMD83968.1"/>
    <property type="molecule type" value="Genomic_DNA"/>
</dbReference>